<dbReference type="Proteomes" id="UP000076959">
    <property type="component" value="Unassembled WGS sequence"/>
</dbReference>
<name>A0A176YIV9_9BRAD</name>
<feature type="compositionally biased region" description="Basic and acidic residues" evidence="1">
    <location>
        <begin position="66"/>
        <end position="75"/>
    </location>
</feature>
<protein>
    <submittedName>
        <fullName evidence="2">Uncharacterized protein</fullName>
    </submittedName>
</protein>
<feature type="compositionally biased region" description="Polar residues" evidence="1">
    <location>
        <begin position="76"/>
        <end position="86"/>
    </location>
</feature>
<keyword evidence="3" id="KW-1185">Reference proteome</keyword>
<proteinExistence type="predicted"/>
<gene>
    <name evidence="2" type="ORF">AYJ54_19320</name>
</gene>
<evidence type="ECO:0000256" key="1">
    <source>
        <dbReference type="SAM" id="MobiDB-lite"/>
    </source>
</evidence>
<dbReference type="AlphaFoldDB" id="A0A176YIV9"/>
<evidence type="ECO:0000313" key="3">
    <source>
        <dbReference type="Proteomes" id="UP000076959"/>
    </source>
</evidence>
<accession>A0A176YIV9</accession>
<organism evidence="2 3">
    <name type="scientific">Bradyrhizobium centrolobii</name>
    <dbReference type="NCBI Taxonomy" id="1505087"/>
    <lineage>
        <taxon>Bacteria</taxon>
        <taxon>Pseudomonadati</taxon>
        <taxon>Pseudomonadota</taxon>
        <taxon>Alphaproteobacteria</taxon>
        <taxon>Hyphomicrobiales</taxon>
        <taxon>Nitrobacteraceae</taxon>
        <taxon>Bradyrhizobium</taxon>
    </lineage>
</organism>
<dbReference type="EMBL" id="LUUB01000074">
    <property type="protein sequence ID" value="OAF06674.1"/>
    <property type="molecule type" value="Genomic_DNA"/>
</dbReference>
<reference evidence="2 3" key="1">
    <citation type="submission" date="2016-03" db="EMBL/GenBank/DDBJ databases">
        <title>Draft Genome Sequence of the Strain BR 10245 (Bradyrhizobium sp.) isolated from nodules of Centrolobium paraense.</title>
        <authorList>
            <person name="Simoes-Araujo J.L.Sr."/>
            <person name="Barauna A.C."/>
            <person name="Silva K."/>
            <person name="Zilli J.E."/>
        </authorList>
    </citation>
    <scope>NUCLEOTIDE SEQUENCE [LARGE SCALE GENOMIC DNA]</scope>
    <source>
        <strain evidence="2 3">BR 10245</strain>
    </source>
</reference>
<comment type="caution">
    <text evidence="2">The sequence shown here is derived from an EMBL/GenBank/DDBJ whole genome shotgun (WGS) entry which is preliminary data.</text>
</comment>
<sequence>MERIGLALSRGERMIIRVDEGKGGKDSNAMISPSLLEQTIDVRVIQVAPGRAKRTLRSHRLRGHQLGHEPGEAHRAQTQAELATRR</sequence>
<feature type="region of interest" description="Disordered" evidence="1">
    <location>
        <begin position="62"/>
        <end position="86"/>
    </location>
</feature>
<evidence type="ECO:0000313" key="2">
    <source>
        <dbReference type="EMBL" id="OAF06674.1"/>
    </source>
</evidence>